<dbReference type="PANTHER" id="PTHR11644">
    <property type="entry name" value="CYTIDINE DEAMINASE"/>
    <property type="match status" value="1"/>
</dbReference>
<keyword evidence="4" id="KW-0862">Zinc</keyword>
<dbReference type="GO" id="GO:0008270">
    <property type="term" value="F:zinc ion binding"/>
    <property type="evidence" value="ECO:0007669"/>
    <property type="project" value="InterPro"/>
</dbReference>
<dbReference type="SUPFAM" id="SSF53927">
    <property type="entry name" value="Cytidine deaminase-like"/>
    <property type="match status" value="1"/>
</dbReference>
<dbReference type="Pfam" id="PF00383">
    <property type="entry name" value="dCMP_cyt_deam_1"/>
    <property type="match status" value="1"/>
</dbReference>
<dbReference type="InterPro" id="IPR050202">
    <property type="entry name" value="Cyt/Deoxycyt_deaminase"/>
</dbReference>
<dbReference type="Proteomes" id="UP000706891">
    <property type="component" value="Unassembled WGS sequence"/>
</dbReference>
<dbReference type="GO" id="GO:0005829">
    <property type="term" value="C:cytosol"/>
    <property type="evidence" value="ECO:0007669"/>
    <property type="project" value="TreeGrafter"/>
</dbReference>
<sequence length="159" mass="17588">MEHVTIKSDLMIFHYGELAEEDRMLVDIAREATANSYSPYSHFCVGAAVRLEDGTVIRGANQENAAFSVTMCAERSAIFNAQSNYPHLAITHIAIAAKNIDGFVKNPVSPCGSCRQAILEIEQRYGRDIKILLCGVDVIYVFDSIKALLPLSFVDDSMR</sequence>
<dbReference type="InterPro" id="IPR002125">
    <property type="entry name" value="CMP_dCMP_dom"/>
</dbReference>
<evidence type="ECO:0000256" key="2">
    <source>
        <dbReference type="ARBA" id="ARBA00022723"/>
    </source>
</evidence>
<dbReference type="NCBIfam" id="NF004064">
    <property type="entry name" value="PRK05578.1"/>
    <property type="match status" value="1"/>
</dbReference>
<dbReference type="CDD" id="cd01283">
    <property type="entry name" value="cytidine_deaminase"/>
    <property type="match status" value="1"/>
</dbReference>
<dbReference type="GO" id="GO:0004126">
    <property type="term" value="F:cytidine deaminase activity"/>
    <property type="evidence" value="ECO:0007669"/>
    <property type="project" value="UniProtKB-EC"/>
</dbReference>
<dbReference type="AlphaFoldDB" id="A0A938WQV1"/>
<evidence type="ECO:0000259" key="5">
    <source>
        <dbReference type="PROSITE" id="PS51747"/>
    </source>
</evidence>
<dbReference type="InterPro" id="IPR016193">
    <property type="entry name" value="Cytidine_deaminase-like"/>
</dbReference>
<evidence type="ECO:0000313" key="6">
    <source>
        <dbReference type="EMBL" id="MBM6672434.1"/>
    </source>
</evidence>
<dbReference type="EC" id="3.5.4.5" evidence="6"/>
<dbReference type="GO" id="GO:0072527">
    <property type="term" value="P:pyrimidine-containing compound metabolic process"/>
    <property type="evidence" value="ECO:0007669"/>
    <property type="project" value="UniProtKB-ARBA"/>
</dbReference>
<evidence type="ECO:0000256" key="1">
    <source>
        <dbReference type="ARBA" id="ARBA00006576"/>
    </source>
</evidence>
<keyword evidence="3 6" id="KW-0378">Hydrolase</keyword>
<evidence type="ECO:0000256" key="3">
    <source>
        <dbReference type="ARBA" id="ARBA00022801"/>
    </source>
</evidence>
<name>A0A938WQV1_9BACT</name>
<dbReference type="PROSITE" id="PS00903">
    <property type="entry name" value="CYT_DCMP_DEAMINASES_1"/>
    <property type="match status" value="1"/>
</dbReference>
<comment type="caution">
    <text evidence="6">The sequence shown here is derived from an EMBL/GenBank/DDBJ whole genome shotgun (WGS) entry which is preliminary data.</text>
</comment>
<gene>
    <name evidence="6" type="ORF">H6A34_00815</name>
</gene>
<dbReference type="InterPro" id="IPR016192">
    <property type="entry name" value="APOBEC/CMP_deaminase_Zn-bd"/>
</dbReference>
<protein>
    <submittedName>
        <fullName evidence="6">Cytidine deaminase</fullName>
        <ecNumber evidence="6">3.5.4.5</ecNumber>
    </submittedName>
</protein>
<evidence type="ECO:0000313" key="7">
    <source>
        <dbReference type="Proteomes" id="UP000706891"/>
    </source>
</evidence>
<evidence type="ECO:0000256" key="4">
    <source>
        <dbReference type="ARBA" id="ARBA00022833"/>
    </source>
</evidence>
<dbReference type="GO" id="GO:0042802">
    <property type="term" value="F:identical protein binding"/>
    <property type="evidence" value="ECO:0007669"/>
    <property type="project" value="UniProtKB-ARBA"/>
</dbReference>
<dbReference type="EMBL" id="JACJJG010000002">
    <property type="protein sequence ID" value="MBM6672434.1"/>
    <property type="molecule type" value="Genomic_DNA"/>
</dbReference>
<feature type="domain" description="CMP/dCMP-type deaminase" evidence="5">
    <location>
        <begin position="20"/>
        <end position="156"/>
    </location>
</feature>
<dbReference type="PANTHER" id="PTHR11644:SF2">
    <property type="entry name" value="CYTIDINE DEAMINASE"/>
    <property type="match status" value="1"/>
</dbReference>
<comment type="similarity">
    <text evidence="1">Belongs to the cytidine and deoxycytidylate deaminase family.</text>
</comment>
<dbReference type="PROSITE" id="PS51747">
    <property type="entry name" value="CYT_DCMP_DEAMINASES_2"/>
    <property type="match status" value="1"/>
</dbReference>
<dbReference type="Gene3D" id="3.40.140.10">
    <property type="entry name" value="Cytidine Deaminase, domain 2"/>
    <property type="match status" value="1"/>
</dbReference>
<keyword evidence="7" id="KW-1185">Reference proteome</keyword>
<dbReference type="RefSeq" id="WP_205102871.1">
    <property type="nucleotide sequence ID" value="NZ_JACJJG010000002.1"/>
</dbReference>
<keyword evidence="2" id="KW-0479">Metal-binding</keyword>
<reference evidence="6" key="2">
    <citation type="journal article" date="2021" name="Sci. Rep.">
        <title>The distribution of antibiotic resistance genes in chicken gut microbiota commensals.</title>
        <authorList>
            <person name="Juricova H."/>
            <person name="Matiasovicova J."/>
            <person name="Kubasova T."/>
            <person name="Cejkova D."/>
            <person name="Rychlik I."/>
        </authorList>
    </citation>
    <scope>NUCLEOTIDE SEQUENCE</scope>
    <source>
        <strain evidence="6">An824</strain>
    </source>
</reference>
<organism evidence="6 7">
    <name type="scientific">Marseilla massiliensis</name>
    <dbReference type="NCBI Taxonomy" id="1841864"/>
    <lineage>
        <taxon>Bacteria</taxon>
        <taxon>Pseudomonadati</taxon>
        <taxon>Bacteroidota</taxon>
        <taxon>Bacteroidia</taxon>
        <taxon>Bacteroidales</taxon>
        <taxon>Prevotellaceae</taxon>
        <taxon>Marseilla</taxon>
    </lineage>
</organism>
<reference evidence="6" key="1">
    <citation type="submission" date="2020-08" db="EMBL/GenBank/DDBJ databases">
        <authorList>
            <person name="Cejkova D."/>
            <person name="Kubasova T."/>
            <person name="Jahodarova E."/>
            <person name="Rychlik I."/>
        </authorList>
    </citation>
    <scope>NUCLEOTIDE SEQUENCE</scope>
    <source>
        <strain evidence="6">An824</strain>
    </source>
</reference>
<proteinExistence type="inferred from homology"/>
<dbReference type="GO" id="GO:0055086">
    <property type="term" value="P:nucleobase-containing small molecule metabolic process"/>
    <property type="evidence" value="ECO:0007669"/>
    <property type="project" value="UniProtKB-ARBA"/>
</dbReference>
<accession>A0A938WQV1</accession>